<evidence type="ECO:0000256" key="4">
    <source>
        <dbReference type="ARBA" id="ARBA00022475"/>
    </source>
</evidence>
<dbReference type="RefSeq" id="WP_073183598.1">
    <property type="nucleotide sequence ID" value="NZ_FQXI01000002.1"/>
</dbReference>
<gene>
    <name evidence="10" type="primary">mscL</name>
    <name evidence="11" type="ORF">SAMN02745245_00592</name>
</gene>
<keyword evidence="6 10" id="KW-1133">Transmembrane helix</keyword>
<evidence type="ECO:0000256" key="9">
    <source>
        <dbReference type="ARBA" id="ARBA00023303"/>
    </source>
</evidence>
<keyword evidence="5 10" id="KW-0812">Transmembrane</keyword>
<accession>A0A1M5QC74</accession>
<organism evidence="11 12">
    <name type="scientific">Anaerosphaera aminiphila DSM 21120</name>
    <dbReference type="NCBI Taxonomy" id="1120995"/>
    <lineage>
        <taxon>Bacteria</taxon>
        <taxon>Bacillati</taxon>
        <taxon>Bacillota</taxon>
        <taxon>Tissierellia</taxon>
        <taxon>Tissierellales</taxon>
        <taxon>Peptoniphilaceae</taxon>
        <taxon>Anaerosphaera</taxon>
    </lineage>
</organism>
<evidence type="ECO:0000313" key="12">
    <source>
        <dbReference type="Proteomes" id="UP000184032"/>
    </source>
</evidence>
<reference evidence="11 12" key="1">
    <citation type="submission" date="2016-11" db="EMBL/GenBank/DDBJ databases">
        <authorList>
            <person name="Jaros S."/>
            <person name="Januszkiewicz K."/>
            <person name="Wedrychowicz H."/>
        </authorList>
    </citation>
    <scope>NUCLEOTIDE SEQUENCE [LARGE SCALE GENOMIC DNA]</scope>
    <source>
        <strain evidence="11 12">DSM 21120</strain>
    </source>
</reference>
<dbReference type="AlphaFoldDB" id="A0A1M5QC74"/>
<dbReference type="PROSITE" id="PS01327">
    <property type="entry name" value="MSCL"/>
    <property type="match status" value="1"/>
</dbReference>
<dbReference type="Proteomes" id="UP000184032">
    <property type="component" value="Unassembled WGS sequence"/>
</dbReference>
<dbReference type="PRINTS" id="PR01264">
    <property type="entry name" value="MECHCHANNEL"/>
</dbReference>
<keyword evidence="7 10" id="KW-0406">Ion transport</keyword>
<evidence type="ECO:0000256" key="5">
    <source>
        <dbReference type="ARBA" id="ARBA00022692"/>
    </source>
</evidence>
<dbReference type="NCBIfam" id="TIGR00220">
    <property type="entry name" value="mscL"/>
    <property type="match status" value="1"/>
</dbReference>
<dbReference type="InterPro" id="IPR036019">
    <property type="entry name" value="MscL_channel"/>
</dbReference>
<dbReference type="PANTHER" id="PTHR30266:SF2">
    <property type="entry name" value="LARGE-CONDUCTANCE MECHANOSENSITIVE CHANNEL"/>
    <property type="match status" value="1"/>
</dbReference>
<dbReference type="InterPro" id="IPR037673">
    <property type="entry name" value="MSC/AndL"/>
</dbReference>
<evidence type="ECO:0000256" key="3">
    <source>
        <dbReference type="ARBA" id="ARBA00022448"/>
    </source>
</evidence>
<evidence type="ECO:0000256" key="8">
    <source>
        <dbReference type="ARBA" id="ARBA00023136"/>
    </source>
</evidence>
<evidence type="ECO:0000256" key="10">
    <source>
        <dbReference type="HAMAP-Rule" id="MF_00115"/>
    </source>
</evidence>
<comment type="function">
    <text evidence="10">Channel that opens in response to stretch forces in the membrane lipid bilayer. May participate in the regulation of osmotic pressure changes within the cell.</text>
</comment>
<comment type="subunit">
    <text evidence="10">Homopentamer.</text>
</comment>
<feature type="transmembrane region" description="Helical" evidence="10">
    <location>
        <begin position="21"/>
        <end position="40"/>
    </location>
</feature>
<keyword evidence="3 10" id="KW-0813">Transport</keyword>
<evidence type="ECO:0000256" key="7">
    <source>
        <dbReference type="ARBA" id="ARBA00023065"/>
    </source>
</evidence>
<dbReference type="SUPFAM" id="SSF81330">
    <property type="entry name" value="Gated mechanosensitive channel"/>
    <property type="match status" value="1"/>
</dbReference>
<keyword evidence="8 10" id="KW-0472">Membrane</keyword>
<keyword evidence="9 10" id="KW-0407">Ion channel</keyword>
<dbReference type="Pfam" id="PF01741">
    <property type="entry name" value="MscL"/>
    <property type="match status" value="1"/>
</dbReference>
<comment type="similarity">
    <text evidence="2 10">Belongs to the MscL family.</text>
</comment>
<evidence type="ECO:0000256" key="1">
    <source>
        <dbReference type="ARBA" id="ARBA00004651"/>
    </source>
</evidence>
<proteinExistence type="inferred from homology"/>
<keyword evidence="12" id="KW-1185">Reference proteome</keyword>
<dbReference type="GO" id="GO:0008381">
    <property type="term" value="F:mechanosensitive monoatomic ion channel activity"/>
    <property type="evidence" value="ECO:0007669"/>
    <property type="project" value="UniProtKB-UniRule"/>
</dbReference>
<dbReference type="Gene3D" id="1.10.1200.120">
    <property type="entry name" value="Large-conductance mechanosensitive channel, MscL, domain 1"/>
    <property type="match status" value="1"/>
</dbReference>
<dbReference type="PANTHER" id="PTHR30266">
    <property type="entry name" value="MECHANOSENSITIVE CHANNEL MSCL"/>
    <property type="match status" value="1"/>
</dbReference>
<dbReference type="HAMAP" id="MF_00115">
    <property type="entry name" value="MscL"/>
    <property type="match status" value="1"/>
</dbReference>
<dbReference type="InterPro" id="IPR001185">
    <property type="entry name" value="MS_channel"/>
</dbReference>
<keyword evidence="4 10" id="KW-1003">Cell membrane</keyword>
<evidence type="ECO:0000256" key="6">
    <source>
        <dbReference type="ARBA" id="ARBA00022989"/>
    </source>
</evidence>
<dbReference type="EMBL" id="FQXI01000002">
    <property type="protein sequence ID" value="SHH11510.1"/>
    <property type="molecule type" value="Genomic_DNA"/>
</dbReference>
<feature type="transmembrane region" description="Helical" evidence="10">
    <location>
        <begin position="77"/>
        <end position="100"/>
    </location>
</feature>
<comment type="subcellular location">
    <subcellularLocation>
        <location evidence="1 10">Cell membrane</location>
        <topology evidence="1 10">Multi-pass membrane protein</topology>
    </subcellularLocation>
</comment>
<name>A0A1M5QC74_9FIRM</name>
<evidence type="ECO:0000256" key="2">
    <source>
        <dbReference type="ARBA" id="ARBA00007254"/>
    </source>
</evidence>
<protein>
    <recommendedName>
        <fullName evidence="10">Large-conductance mechanosensitive channel</fullName>
    </recommendedName>
</protein>
<dbReference type="InterPro" id="IPR019823">
    <property type="entry name" value="Mechanosensitive_channel_CS"/>
</dbReference>
<sequence>MEQMDKVGKGTKKFFGEFKDFISKGNVIDMAVGVVIGGAFSKIVDSLVKNIITPLISAVVGKETFTDISFKLGSTTIGVGAFIQSVFDFLIMAFVIFVVIKNMSKLKSMMIKEEEVIEEATTKICPYCKTEINIEATRCPNCTSQLD</sequence>
<dbReference type="STRING" id="1120995.SAMN02745245_00592"/>
<dbReference type="GO" id="GO:0005886">
    <property type="term" value="C:plasma membrane"/>
    <property type="evidence" value="ECO:0007669"/>
    <property type="project" value="UniProtKB-SubCell"/>
</dbReference>
<evidence type="ECO:0000313" key="11">
    <source>
        <dbReference type="EMBL" id="SHH11510.1"/>
    </source>
</evidence>